<accession>H6WFS8</accession>
<evidence type="ECO:0000313" key="1">
    <source>
        <dbReference type="EMBL" id="AEZ65653.1"/>
    </source>
</evidence>
<dbReference type="Proteomes" id="UP000007178">
    <property type="component" value="Segment"/>
</dbReference>
<dbReference type="KEGG" id="vg:14013857"/>
<keyword evidence="2" id="KW-1185">Reference proteome</keyword>
<name>H6WFS8_9CAUD</name>
<evidence type="ECO:0000313" key="2">
    <source>
        <dbReference type="Proteomes" id="UP000007178"/>
    </source>
</evidence>
<dbReference type="GeneID" id="14013857"/>
<dbReference type="RefSeq" id="YP_007006066.1">
    <property type="nucleotide sequence ID" value="NC_019516.2"/>
</dbReference>
<dbReference type="InterPro" id="IPR029052">
    <property type="entry name" value="Metallo-depent_PP-like"/>
</dbReference>
<dbReference type="SUPFAM" id="SSF56300">
    <property type="entry name" value="Metallo-dependent phosphatases"/>
    <property type="match status" value="1"/>
</dbReference>
<dbReference type="Gene3D" id="3.60.21.10">
    <property type="match status" value="1"/>
</dbReference>
<reference evidence="1 2" key="1">
    <citation type="journal article" date="2012" name="Proc. Natl. Acad. Sci. U.S.A.">
        <title>A novel lineage of myoviruses infecting cyanobacteria is widespread in the oceans.</title>
        <authorList>
            <person name="Sabehi G."/>
            <person name="Shaulov L."/>
            <person name="Silver D.H."/>
            <person name="Yanai I."/>
            <person name="Harel A."/>
            <person name="Lindell D."/>
        </authorList>
    </citation>
    <scope>NUCLEOTIDE SEQUENCE [LARGE SCALE GENOMIC DNA]</scope>
</reference>
<proteinExistence type="predicted"/>
<protein>
    <submittedName>
        <fullName evidence="1">Uncharacterized protein</fullName>
    </submittedName>
</protein>
<sequence>MHEEEKMTLLLGNNENYILENLVTSEENIIKKETRYTLKCLRELDFDTRLGIISWLARCPLTATIKSNKKTYRLGHGLYYDKVTKSNRERILSGPGYPWWKDNLEEFCPNKKEIYIHGHYGYPYIRKNLRIIDATNFEGVGLYYVDREEFLIHY</sequence>
<organism evidence="1 2">
    <name type="scientific">Cyanophage S-TIM5</name>
    <dbReference type="NCBI Taxonomy" id="1137745"/>
    <lineage>
        <taxon>Viruses</taxon>
        <taxon>Duplodnaviria</taxon>
        <taxon>Heunggongvirae</taxon>
        <taxon>Uroviricota</taxon>
        <taxon>Caudoviricetes</taxon>
        <taxon>Aurunvirus</taxon>
        <taxon>Aurunvirus STIM5</taxon>
    </lineage>
</organism>
<dbReference type="EMBL" id="JQ245707">
    <property type="protein sequence ID" value="AEZ65653.1"/>
    <property type="molecule type" value="Genomic_DNA"/>
</dbReference>